<dbReference type="GO" id="GO:0004674">
    <property type="term" value="F:protein serine/threonine kinase activity"/>
    <property type="evidence" value="ECO:0007669"/>
    <property type="project" value="TreeGrafter"/>
</dbReference>
<dbReference type="Pfam" id="PF00069">
    <property type="entry name" value="Pkinase"/>
    <property type="match status" value="1"/>
</dbReference>
<dbReference type="Gene3D" id="1.10.510.10">
    <property type="entry name" value="Transferase(Phosphotransferase) domain 1"/>
    <property type="match status" value="1"/>
</dbReference>
<evidence type="ECO:0000313" key="2">
    <source>
        <dbReference type="EMBL" id="CAE6510926.1"/>
    </source>
</evidence>
<evidence type="ECO:0000313" key="3">
    <source>
        <dbReference type="Proteomes" id="UP000663853"/>
    </source>
</evidence>
<dbReference type="SMART" id="SM00220">
    <property type="entry name" value="S_TKc"/>
    <property type="match status" value="1"/>
</dbReference>
<gene>
    <name evidence="2" type="ORF">RDB_LOCUS128045</name>
</gene>
<dbReference type="SUPFAM" id="SSF56112">
    <property type="entry name" value="Protein kinase-like (PK-like)"/>
    <property type="match status" value="1"/>
</dbReference>
<evidence type="ECO:0000259" key="1">
    <source>
        <dbReference type="PROSITE" id="PS50011"/>
    </source>
</evidence>
<sequence>MATILLGPDNAQRYNTDIHEEHNHEDHRRLSTRKIFESCDFDKNGLDLFYTGPYSNIVKLTGIPSIPRITMCAPSPPKIVAIKQIRPPKHEVFTLFLRANPVGKNVTHVQDPEAFIRNELMIWSILDTHTNIVPLLGLTTMDDLDHIWGSCNGPLAVCRYYQERSLQELRGVIRGLEHIHQKMVIHGDLKAANVTVESLGDTTIAKIIDFGSSKLQCWCFTGQNDQCGTMLWDSPELFEDEPRTPSSDVWAFGCLALEVQMGLYPYAGDSREDMDIRRLVMLQARGDLPANESDLDLENKPISRSVWEVIQRCWEFEPCDRPNSPALVELLERIQIGMIRDYTVDTSEAQSMLTSNTVAAC</sequence>
<reference evidence="2" key="1">
    <citation type="submission" date="2021-01" db="EMBL/GenBank/DDBJ databases">
        <authorList>
            <person name="Kaushik A."/>
        </authorList>
    </citation>
    <scope>NUCLEOTIDE SEQUENCE</scope>
    <source>
        <strain evidence="2">AG6-10EEA</strain>
    </source>
</reference>
<dbReference type="EMBL" id="CAJMXA010003680">
    <property type="protein sequence ID" value="CAE6510926.1"/>
    <property type="molecule type" value="Genomic_DNA"/>
</dbReference>
<dbReference type="InterPro" id="IPR008271">
    <property type="entry name" value="Ser/Thr_kinase_AS"/>
</dbReference>
<dbReference type="InterPro" id="IPR051681">
    <property type="entry name" value="Ser/Thr_Kinases-Pseudokinases"/>
</dbReference>
<dbReference type="PROSITE" id="PS00108">
    <property type="entry name" value="PROTEIN_KINASE_ST"/>
    <property type="match status" value="1"/>
</dbReference>
<dbReference type="InterPro" id="IPR011009">
    <property type="entry name" value="Kinase-like_dom_sf"/>
</dbReference>
<dbReference type="PANTHER" id="PTHR44329:SF214">
    <property type="entry name" value="PROTEIN KINASE DOMAIN-CONTAINING PROTEIN"/>
    <property type="match status" value="1"/>
</dbReference>
<organism evidence="2 3">
    <name type="scientific">Rhizoctonia solani</name>
    <dbReference type="NCBI Taxonomy" id="456999"/>
    <lineage>
        <taxon>Eukaryota</taxon>
        <taxon>Fungi</taxon>
        <taxon>Dikarya</taxon>
        <taxon>Basidiomycota</taxon>
        <taxon>Agaricomycotina</taxon>
        <taxon>Agaricomycetes</taxon>
        <taxon>Cantharellales</taxon>
        <taxon>Ceratobasidiaceae</taxon>
        <taxon>Rhizoctonia</taxon>
    </lineage>
</organism>
<proteinExistence type="predicted"/>
<feature type="domain" description="Protein kinase" evidence="1">
    <location>
        <begin position="43"/>
        <end position="334"/>
    </location>
</feature>
<protein>
    <recommendedName>
        <fullName evidence="1">Protein kinase domain-containing protein</fullName>
    </recommendedName>
</protein>
<dbReference type="PROSITE" id="PS50011">
    <property type="entry name" value="PROTEIN_KINASE_DOM"/>
    <property type="match status" value="1"/>
</dbReference>
<name>A0A8H3HGK4_9AGAM</name>
<dbReference type="PANTHER" id="PTHR44329">
    <property type="entry name" value="SERINE/THREONINE-PROTEIN KINASE TNNI3K-RELATED"/>
    <property type="match status" value="1"/>
</dbReference>
<dbReference type="AlphaFoldDB" id="A0A8H3HGK4"/>
<dbReference type="Proteomes" id="UP000663853">
    <property type="component" value="Unassembled WGS sequence"/>
</dbReference>
<dbReference type="InterPro" id="IPR000719">
    <property type="entry name" value="Prot_kinase_dom"/>
</dbReference>
<accession>A0A8H3HGK4</accession>
<comment type="caution">
    <text evidence="2">The sequence shown here is derived from an EMBL/GenBank/DDBJ whole genome shotgun (WGS) entry which is preliminary data.</text>
</comment>
<dbReference type="GO" id="GO:0005524">
    <property type="term" value="F:ATP binding"/>
    <property type="evidence" value="ECO:0007669"/>
    <property type="project" value="InterPro"/>
</dbReference>